<name>M1B4F3_SOLTU</name>
<dbReference type="EnsemblPlants" id="PGSC0003DMT400036881">
    <property type="protein sequence ID" value="PGSC0003DMT400036881"/>
    <property type="gene ID" value="PGSC0003DMG400014221"/>
</dbReference>
<dbReference type="HOGENOM" id="CLU_3072466_0_0_1"/>
<accession>M1B4F3</accession>
<dbReference type="Gramene" id="PGSC0003DMT400036881">
    <property type="protein sequence ID" value="PGSC0003DMT400036881"/>
    <property type="gene ID" value="PGSC0003DMG400014221"/>
</dbReference>
<dbReference type="ExpressionAtlas" id="M1B4F3">
    <property type="expression patterns" value="baseline"/>
</dbReference>
<dbReference type="AlphaFoldDB" id="M1B4F3"/>
<reference evidence="1" key="2">
    <citation type="submission" date="2015-06" db="UniProtKB">
        <authorList>
            <consortium name="EnsemblPlants"/>
        </authorList>
    </citation>
    <scope>IDENTIFICATION</scope>
    <source>
        <strain evidence="1">DM1-3 516 R44</strain>
    </source>
</reference>
<sequence length="53" mass="6027">MAGSRICKTRQQALHIFKLVVHSTFKVLKKVYRKKGSSLMNTFASSIVVACKW</sequence>
<keyword evidence="2" id="KW-1185">Reference proteome</keyword>
<evidence type="ECO:0000313" key="2">
    <source>
        <dbReference type="Proteomes" id="UP000011115"/>
    </source>
</evidence>
<reference evidence="2" key="1">
    <citation type="journal article" date="2011" name="Nature">
        <title>Genome sequence and analysis of the tuber crop potato.</title>
        <authorList>
            <consortium name="The Potato Genome Sequencing Consortium"/>
        </authorList>
    </citation>
    <scope>NUCLEOTIDE SEQUENCE [LARGE SCALE GENOMIC DNA]</scope>
    <source>
        <strain evidence="2">cv. DM1-3 516 R44</strain>
    </source>
</reference>
<protein>
    <submittedName>
        <fullName evidence="1">Ribulose bisphosphate carboxylase/oxygenase activase, chloroplast</fullName>
    </submittedName>
</protein>
<organism evidence="1 2">
    <name type="scientific">Solanum tuberosum</name>
    <name type="common">Potato</name>
    <dbReference type="NCBI Taxonomy" id="4113"/>
    <lineage>
        <taxon>Eukaryota</taxon>
        <taxon>Viridiplantae</taxon>
        <taxon>Streptophyta</taxon>
        <taxon>Embryophyta</taxon>
        <taxon>Tracheophyta</taxon>
        <taxon>Spermatophyta</taxon>
        <taxon>Magnoliopsida</taxon>
        <taxon>eudicotyledons</taxon>
        <taxon>Gunneridae</taxon>
        <taxon>Pentapetalae</taxon>
        <taxon>asterids</taxon>
        <taxon>lamiids</taxon>
        <taxon>Solanales</taxon>
        <taxon>Solanaceae</taxon>
        <taxon>Solanoideae</taxon>
        <taxon>Solaneae</taxon>
        <taxon>Solanum</taxon>
    </lineage>
</organism>
<evidence type="ECO:0000313" key="1">
    <source>
        <dbReference type="EnsemblPlants" id="PGSC0003DMT400036881"/>
    </source>
</evidence>
<dbReference type="Proteomes" id="UP000011115">
    <property type="component" value="Unassembled WGS sequence"/>
</dbReference>
<proteinExistence type="predicted"/>